<organism evidence="8 9">
    <name type="scientific">Nocardia otitidiscaviarum</name>
    <dbReference type="NCBI Taxonomy" id="1823"/>
    <lineage>
        <taxon>Bacteria</taxon>
        <taxon>Bacillati</taxon>
        <taxon>Actinomycetota</taxon>
        <taxon>Actinomycetes</taxon>
        <taxon>Mycobacteriales</taxon>
        <taxon>Nocardiaceae</taxon>
        <taxon>Nocardia</taxon>
    </lineage>
</organism>
<dbReference type="InterPro" id="IPR006127">
    <property type="entry name" value="ZnuA-like"/>
</dbReference>
<dbReference type="OrthoDB" id="5296019at2"/>
<evidence type="ECO:0000256" key="6">
    <source>
        <dbReference type="SAM" id="MobiDB-lite"/>
    </source>
</evidence>
<dbReference type="GO" id="GO:0007155">
    <property type="term" value="P:cell adhesion"/>
    <property type="evidence" value="ECO:0007669"/>
    <property type="project" value="InterPro"/>
</dbReference>
<keyword evidence="2 5" id="KW-0813">Transport</keyword>
<evidence type="ECO:0000313" key="9">
    <source>
        <dbReference type="Proteomes" id="UP000255467"/>
    </source>
</evidence>
<evidence type="ECO:0000256" key="2">
    <source>
        <dbReference type="ARBA" id="ARBA00022448"/>
    </source>
</evidence>
<dbReference type="GO" id="GO:0030001">
    <property type="term" value="P:metal ion transport"/>
    <property type="evidence" value="ECO:0007669"/>
    <property type="project" value="InterPro"/>
</dbReference>
<comment type="subcellular location">
    <subcellularLocation>
        <location evidence="1">Cell envelope</location>
    </subcellularLocation>
</comment>
<evidence type="ECO:0000256" key="7">
    <source>
        <dbReference type="SAM" id="SignalP"/>
    </source>
</evidence>
<feature type="signal peptide" evidence="7">
    <location>
        <begin position="1"/>
        <end position="19"/>
    </location>
</feature>
<comment type="similarity">
    <text evidence="5">Belongs to the bacterial solute-binding protein 9 family.</text>
</comment>
<dbReference type="InterPro" id="IPR050492">
    <property type="entry name" value="Bact_metal-bind_prot9"/>
</dbReference>
<evidence type="ECO:0000256" key="3">
    <source>
        <dbReference type="ARBA" id="ARBA00022723"/>
    </source>
</evidence>
<dbReference type="PANTHER" id="PTHR42953:SF1">
    <property type="entry name" value="METAL-BINDING PROTEIN HI_0362-RELATED"/>
    <property type="match status" value="1"/>
</dbReference>
<dbReference type="RefSeq" id="WP_051036741.1">
    <property type="nucleotide sequence ID" value="NZ_UGRY01000002.1"/>
</dbReference>
<dbReference type="Pfam" id="PF01297">
    <property type="entry name" value="ZnuA"/>
    <property type="match status" value="1"/>
</dbReference>
<keyword evidence="4 7" id="KW-0732">Signal</keyword>
<dbReference type="SUPFAM" id="SSF53807">
    <property type="entry name" value="Helical backbone' metal receptor"/>
    <property type="match status" value="1"/>
</dbReference>
<evidence type="ECO:0000256" key="5">
    <source>
        <dbReference type="RuleBase" id="RU003512"/>
    </source>
</evidence>
<feature type="chain" id="PRO_5039517522" evidence="7">
    <location>
        <begin position="20"/>
        <end position="323"/>
    </location>
</feature>
<feature type="region of interest" description="Disordered" evidence="6">
    <location>
        <begin position="117"/>
        <end position="152"/>
    </location>
</feature>
<dbReference type="Proteomes" id="UP000255467">
    <property type="component" value="Unassembled WGS sequence"/>
</dbReference>
<evidence type="ECO:0000256" key="1">
    <source>
        <dbReference type="ARBA" id="ARBA00004196"/>
    </source>
</evidence>
<sequence>MTSKIAVRLAGIAVGVATAAALTACGTGSDDPEKLTIVASTNVWGDITEQVAGPDIEVESLISDPSADPHSYEVTAVEAAKISDADLIVYNGGGYDEFIDKAIAGKDKRTVNAVEVAGEDPHAHDAPAATETKPDEHRDEHADEHGHDHGDGNEHVWYDVHVAGEVANHIAEVLGELDPDNKQSYADRAVAFNDKLTAIETTIERIAAEHPNTPVVQTEPLAYYLLLDAKADDRTPHEFQEAVEQGTDPSPASVAAVRDLLTGKQVRALVYNIQTEDKTTKELKAMAEAAGIPVVEVTETLPEGLDYIQWQTRNAEALAKALS</sequence>
<feature type="compositionally biased region" description="Basic and acidic residues" evidence="6">
    <location>
        <begin position="132"/>
        <end position="152"/>
    </location>
</feature>
<keyword evidence="3" id="KW-0479">Metal-binding</keyword>
<dbReference type="AlphaFoldDB" id="A0A378YGZ4"/>
<proteinExistence type="inferred from homology"/>
<dbReference type="EMBL" id="UGRY01000002">
    <property type="protein sequence ID" value="SUA75679.1"/>
    <property type="molecule type" value="Genomic_DNA"/>
</dbReference>
<dbReference type="GO" id="GO:0030313">
    <property type="term" value="C:cell envelope"/>
    <property type="evidence" value="ECO:0007669"/>
    <property type="project" value="UniProtKB-SubCell"/>
</dbReference>
<reference evidence="8 9" key="1">
    <citation type="submission" date="2018-06" db="EMBL/GenBank/DDBJ databases">
        <authorList>
            <consortium name="Pathogen Informatics"/>
            <person name="Doyle S."/>
        </authorList>
    </citation>
    <scope>NUCLEOTIDE SEQUENCE [LARGE SCALE GENOMIC DNA]</scope>
    <source>
        <strain evidence="8 9">NCTC1934</strain>
    </source>
</reference>
<dbReference type="PANTHER" id="PTHR42953">
    <property type="entry name" value="HIGH-AFFINITY ZINC UPTAKE SYSTEM PROTEIN ZNUA-RELATED"/>
    <property type="match status" value="1"/>
</dbReference>
<evidence type="ECO:0000313" key="8">
    <source>
        <dbReference type="EMBL" id="SUA75679.1"/>
    </source>
</evidence>
<dbReference type="STRING" id="1406858.GCA_000710895_06081"/>
<protein>
    <submittedName>
        <fullName evidence="8">Pneumococcal surface adhesin A</fullName>
    </submittedName>
</protein>
<dbReference type="PROSITE" id="PS51257">
    <property type="entry name" value="PROKAR_LIPOPROTEIN"/>
    <property type="match status" value="1"/>
</dbReference>
<dbReference type="PRINTS" id="PR00690">
    <property type="entry name" value="ADHESNFAMILY"/>
</dbReference>
<name>A0A378YGZ4_9NOCA</name>
<gene>
    <name evidence="8" type="primary">psaA</name>
    <name evidence="8" type="ORF">NCTC1934_02191</name>
</gene>
<evidence type="ECO:0000256" key="4">
    <source>
        <dbReference type="ARBA" id="ARBA00022729"/>
    </source>
</evidence>
<dbReference type="InterPro" id="IPR006128">
    <property type="entry name" value="Lipoprotein_PsaA-like"/>
</dbReference>
<dbReference type="GO" id="GO:0046872">
    <property type="term" value="F:metal ion binding"/>
    <property type="evidence" value="ECO:0007669"/>
    <property type="project" value="UniProtKB-KW"/>
</dbReference>
<dbReference type="Gene3D" id="3.40.50.1980">
    <property type="entry name" value="Nitrogenase molybdenum iron protein domain"/>
    <property type="match status" value="2"/>
</dbReference>
<accession>A0A378YGZ4</accession>
<keyword evidence="9" id="KW-1185">Reference proteome</keyword>